<evidence type="ECO:0000256" key="6">
    <source>
        <dbReference type="ARBA" id="ARBA00022932"/>
    </source>
</evidence>
<dbReference type="GO" id="GO:0006261">
    <property type="term" value="P:DNA-templated DNA replication"/>
    <property type="evidence" value="ECO:0007669"/>
    <property type="project" value="TreeGrafter"/>
</dbReference>
<dbReference type="InterPro" id="IPR027417">
    <property type="entry name" value="P-loop_NTPase"/>
</dbReference>
<dbReference type="Pfam" id="PF09115">
    <property type="entry name" value="DNApol3-delta_C"/>
    <property type="match status" value="1"/>
</dbReference>
<evidence type="ECO:0000256" key="7">
    <source>
        <dbReference type="ARBA" id="ARBA00049244"/>
    </source>
</evidence>
<reference evidence="9" key="1">
    <citation type="submission" date="2014-07" db="EMBL/GenBank/DDBJ databases">
        <authorList>
            <person name="Urmite Genomes Urmite Genomes"/>
        </authorList>
    </citation>
    <scope>NUCLEOTIDE SEQUENCE</scope>
    <source>
        <strain evidence="9">13S34_air</strain>
    </source>
</reference>
<dbReference type="InterPro" id="IPR004622">
    <property type="entry name" value="DNA_pol_HolB"/>
</dbReference>
<gene>
    <name evidence="9" type="primary">dnaX_1</name>
    <name evidence="9" type="ORF">BN1050_00154</name>
</gene>
<keyword evidence="5" id="KW-0235">DNA replication</keyword>
<keyword evidence="6" id="KW-0239">DNA-directed DNA polymerase</keyword>
<evidence type="ECO:0000259" key="8">
    <source>
        <dbReference type="Pfam" id="PF09115"/>
    </source>
</evidence>
<dbReference type="AlphaFoldDB" id="A0A078M2G4"/>
<dbReference type="HOGENOM" id="CLU_006229_4_5_9"/>
<dbReference type="Gene3D" id="3.40.50.300">
    <property type="entry name" value="P-loop containing nucleotide triphosphate hydrolases"/>
    <property type="match status" value="1"/>
</dbReference>
<dbReference type="GO" id="GO:0009360">
    <property type="term" value="C:DNA polymerase III complex"/>
    <property type="evidence" value="ECO:0007669"/>
    <property type="project" value="InterPro"/>
</dbReference>
<accession>A0A078M2G4</accession>
<dbReference type="FunFam" id="3.40.50.300:FF:001255">
    <property type="entry name" value="DNA polymerase III subunit delta"/>
    <property type="match status" value="1"/>
</dbReference>
<feature type="domain" description="DNA polymerase III delta subunit C-terminal" evidence="8">
    <location>
        <begin position="244"/>
        <end position="328"/>
    </location>
</feature>
<dbReference type="Pfam" id="PF13177">
    <property type="entry name" value="DNA_pol3_delta2"/>
    <property type="match status" value="1"/>
</dbReference>
<keyword evidence="3" id="KW-0808">Transferase</keyword>
<comment type="catalytic activity">
    <reaction evidence="7">
        <text>DNA(n) + a 2'-deoxyribonucleoside 5'-triphosphate = DNA(n+1) + diphosphate</text>
        <dbReference type="Rhea" id="RHEA:22508"/>
        <dbReference type="Rhea" id="RHEA-COMP:17339"/>
        <dbReference type="Rhea" id="RHEA-COMP:17340"/>
        <dbReference type="ChEBI" id="CHEBI:33019"/>
        <dbReference type="ChEBI" id="CHEBI:61560"/>
        <dbReference type="ChEBI" id="CHEBI:173112"/>
        <dbReference type="EC" id="2.7.7.7"/>
    </reaction>
</comment>
<dbReference type="PANTHER" id="PTHR11669">
    <property type="entry name" value="REPLICATION FACTOR C / DNA POLYMERASE III GAMMA-TAU SUBUNIT"/>
    <property type="match status" value="1"/>
</dbReference>
<dbReference type="PANTHER" id="PTHR11669:SF8">
    <property type="entry name" value="DNA POLYMERASE III SUBUNIT DELTA"/>
    <property type="match status" value="1"/>
</dbReference>
<evidence type="ECO:0000256" key="3">
    <source>
        <dbReference type="ARBA" id="ARBA00022679"/>
    </source>
</evidence>
<evidence type="ECO:0000313" key="9">
    <source>
        <dbReference type="EMBL" id="CDZ99542.1"/>
    </source>
</evidence>
<evidence type="ECO:0000256" key="1">
    <source>
        <dbReference type="ARBA" id="ARBA00012417"/>
    </source>
</evidence>
<evidence type="ECO:0000256" key="4">
    <source>
        <dbReference type="ARBA" id="ARBA00022695"/>
    </source>
</evidence>
<dbReference type="GO" id="GO:0008408">
    <property type="term" value="F:3'-5' exonuclease activity"/>
    <property type="evidence" value="ECO:0007669"/>
    <property type="project" value="InterPro"/>
</dbReference>
<evidence type="ECO:0000256" key="2">
    <source>
        <dbReference type="ARBA" id="ARBA00014363"/>
    </source>
</evidence>
<dbReference type="Gene3D" id="1.20.272.10">
    <property type="match status" value="1"/>
</dbReference>
<dbReference type="InterPro" id="IPR015199">
    <property type="entry name" value="DNA_pol_III_delta_C"/>
</dbReference>
<dbReference type="EMBL" id="LN483073">
    <property type="protein sequence ID" value="CDZ99542.1"/>
    <property type="molecule type" value="Genomic_DNA"/>
</dbReference>
<name>A0A078M2G4_9BACL</name>
<dbReference type="GO" id="GO:0003677">
    <property type="term" value="F:DNA binding"/>
    <property type="evidence" value="ECO:0007669"/>
    <property type="project" value="InterPro"/>
</dbReference>
<keyword evidence="4" id="KW-0548">Nucleotidyltransferase</keyword>
<dbReference type="InterPro" id="IPR050238">
    <property type="entry name" value="DNA_Rep/Repair_Clamp_Loader"/>
</dbReference>
<proteinExistence type="predicted"/>
<dbReference type="PATRIC" id="fig|1461583.4.peg.146"/>
<protein>
    <recommendedName>
        <fullName evidence="2">DNA polymerase III subunit delta'</fullName>
        <ecNumber evidence="1">2.7.7.7</ecNumber>
    </recommendedName>
</protein>
<organism evidence="9">
    <name type="scientific">Metalysinibacillus saudimassiliensis</name>
    <dbReference type="NCBI Taxonomy" id="1461583"/>
    <lineage>
        <taxon>Bacteria</taxon>
        <taxon>Bacillati</taxon>
        <taxon>Bacillota</taxon>
        <taxon>Bacilli</taxon>
        <taxon>Bacillales</taxon>
        <taxon>Caryophanaceae</taxon>
        <taxon>Metalysinibacillus</taxon>
    </lineage>
</organism>
<dbReference type="SUPFAM" id="SSF52540">
    <property type="entry name" value="P-loop containing nucleoside triphosphate hydrolases"/>
    <property type="match status" value="1"/>
</dbReference>
<dbReference type="NCBIfam" id="TIGR00678">
    <property type="entry name" value="holB"/>
    <property type="match status" value="1"/>
</dbReference>
<dbReference type="EC" id="2.7.7.7" evidence="1"/>
<sequence length="334" mass="38414">MLTIDNIKMIQPTVVKQIQSLYSRERIVHAYLFEGDKGTGKSQATQFFIQLLLCEQVVNNEPCGQCRQCRLVTSGNHTNVHHIYPDGATIKIEQVRNLMKEMKMVGMEQGHKFYVIHHADKMNIAAANMLLKFLEEPVGKVTAILLTEQYQAILPTILSRCQHFKFAALPREVIIEQLIEQQITKSMASTVSLLTNNLDEAITLSTNEQFVQMRKTVLHLIGTIQQNVQESLLYIQEAWIPVYKEREDFERALDLLLFAYRDIVALKADIEGTVVAFPDKQAEFENIALNSTYERLSKQMQAILKAREQLHRNMNRSLLMEQLMLNLQEGYAFV</sequence>
<evidence type="ECO:0000256" key="5">
    <source>
        <dbReference type="ARBA" id="ARBA00022705"/>
    </source>
</evidence>
<dbReference type="GO" id="GO:0003887">
    <property type="term" value="F:DNA-directed DNA polymerase activity"/>
    <property type="evidence" value="ECO:0007669"/>
    <property type="project" value="UniProtKB-KW"/>
</dbReference>